<dbReference type="SUPFAM" id="SSF55957">
    <property type="entry name" value="Phosphoglucomutase, C-terminal domain"/>
    <property type="match status" value="1"/>
</dbReference>
<keyword evidence="4" id="KW-0460">Magnesium</keyword>
<evidence type="ECO:0000256" key="2">
    <source>
        <dbReference type="ARBA" id="ARBA00022553"/>
    </source>
</evidence>
<keyword evidence="3" id="KW-0479">Metal-binding</keyword>
<comment type="cofactor">
    <cofactor evidence="1">
        <name>Mg(2+)</name>
        <dbReference type="ChEBI" id="CHEBI:18420"/>
    </cofactor>
</comment>
<dbReference type="AlphaFoldDB" id="A0A645F472"/>
<sequence length="72" mass="8354">MKKLLSEVAEYYNMFDVNTIDGVKIDFPDKWIHLRKSNTEPIIRIYAEAQTMQEADALIAEMHLLEKAKIGN</sequence>
<gene>
    <name evidence="7" type="ORF">SDC9_155511</name>
</gene>
<accession>A0A645F472</accession>
<dbReference type="InterPro" id="IPR036900">
    <property type="entry name" value="A-D-PHexomutase_C_sf"/>
</dbReference>
<dbReference type="Pfam" id="PF00408">
    <property type="entry name" value="PGM_PMM_IV"/>
    <property type="match status" value="1"/>
</dbReference>
<dbReference type="PANTHER" id="PTHR43771:SF1">
    <property type="entry name" value="PHOSPHOMANNOMUTASE"/>
    <property type="match status" value="1"/>
</dbReference>
<dbReference type="PANTHER" id="PTHR43771">
    <property type="entry name" value="PHOSPHOMANNOMUTASE"/>
    <property type="match status" value="1"/>
</dbReference>
<dbReference type="EMBL" id="VSSQ01054257">
    <property type="protein sequence ID" value="MPN08229.1"/>
    <property type="molecule type" value="Genomic_DNA"/>
</dbReference>
<evidence type="ECO:0000313" key="7">
    <source>
        <dbReference type="EMBL" id="MPN08229.1"/>
    </source>
</evidence>
<feature type="domain" description="Alpha-D-phosphohexomutase C-terminal" evidence="6">
    <location>
        <begin position="5"/>
        <end position="62"/>
    </location>
</feature>
<dbReference type="GO" id="GO:0046872">
    <property type="term" value="F:metal ion binding"/>
    <property type="evidence" value="ECO:0007669"/>
    <property type="project" value="UniProtKB-KW"/>
</dbReference>
<proteinExistence type="predicted"/>
<protein>
    <recommendedName>
        <fullName evidence="6">Alpha-D-phosphohexomutase C-terminal domain-containing protein</fullName>
    </recommendedName>
</protein>
<keyword evidence="5" id="KW-0413">Isomerase</keyword>
<evidence type="ECO:0000256" key="3">
    <source>
        <dbReference type="ARBA" id="ARBA00022723"/>
    </source>
</evidence>
<dbReference type="Gene3D" id="3.30.310.50">
    <property type="entry name" value="Alpha-D-phosphohexomutase, C-terminal domain"/>
    <property type="match status" value="1"/>
</dbReference>
<comment type="caution">
    <text evidence="7">The sequence shown here is derived from an EMBL/GenBank/DDBJ whole genome shotgun (WGS) entry which is preliminary data.</text>
</comment>
<reference evidence="7" key="1">
    <citation type="submission" date="2019-08" db="EMBL/GenBank/DDBJ databases">
        <authorList>
            <person name="Kucharzyk K."/>
            <person name="Murdoch R.W."/>
            <person name="Higgins S."/>
            <person name="Loffler F."/>
        </authorList>
    </citation>
    <scope>NUCLEOTIDE SEQUENCE</scope>
</reference>
<evidence type="ECO:0000259" key="6">
    <source>
        <dbReference type="Pfam" id="PF00408"/>
    </source>
</evidence>
<evidence type="ECO:0000256" key="1">
    <source>
        <dbReference type="ARBA" id="ARBA00001946"/>
    </source>
</evidence>
<name>A0A645F472_9ZZZZ</name>
<evidence type="ECO:0000256" key="4">
    <source>
        <dbReference type="ARBA" id="ARBA00022842"/>
    </source>
</evidence>
<dbReference type="InterPro" id="IPR005843">
    <property type="entry name" value="A-D-PHexomutase_C"/>
</dbReference>
<organism evidence="7">
    <name type="scientific">bioreactor metagenome</name>
    <dbReference type="NCBI Taxonomy" id="1076179"/>
    <lineage>
        <taxon>unclassified sequences</taxon>
        <taxon>metagenomes</taxon>
        <taxon>ecological metagenomes</taxon>
    </lineage>
</organism>
<dbReference type="GO" id="GO:0016868">
    <property type="term" value="F:intramolecular phosphotransferase activity"/>
    <property type="evidence" value="ECO:0007669"/>
    <property type="project" value="InterPro"/>
</dbReference>
<evidence type="ECO:0000256" key="5">
    <source>
        <dbReference type="ARBA" id="ARBA00023235"/>
    </source>
</evidence>
<keyword evidence="2" id="KW-0597">Phosphoprotein</keyword>